<protein>
    <submittedName>
        <fullName evidence="2">Uncharacterized protein</fullName>
    </submittedName>
</protein>
<keyword evidence="1" id="KW-0812">Transmembrane</keyword>
<evidence type="ECO:0000256" key="1">
    <source>
        <dbReference type="SAM" id="Phobius"/>
    </source>
</evidence>
<reference evidence="2 3" key="2">
    <citation type="submission" date="2014-10" db="EMBL/GenBank/DDBJ databases">
        <title>Comparative genomics of the Paenibacillus odorifer group.</title>
        <authorList>
            <person name="Tsai Y.-C."/>
            <person name="Martin N."/>
            <person name="Korlach J."/>
            <person name="Wiedmann M."/>
        </authorList>
    </citation>
    <scope>NUCLEOTIDE SEQUENCE [LARGE SCALE GENOMIC DNA]</scope>
    <source>
        <strain evidence="2 3">DSM 18334</strain>
    </source>
</reference>
<evidence type="ECO:0000313" key="3">
    <source>
        <dbReference type="Proteomes" id="UP000029734"/>
    </source>
</evidence>
<comment type="caution">
    <text evidence="2">The sequence shown here is derived from an EMBL/GenBank/DDBJ whole genome shotgun (WGS) entry which is preliminary data.</text>
</comment>
<dbReference type="AlphaFoldDB" id="A0A098M7R0"/>
<organism evidence="2 3">
    <name type="scientific">Paenibacillus wynnii</name>
    <dbReference type="NCBI Taxonomy" id="268407"/>
    <lineage>
        <taxon>Bacteria</taxon>
        <taxon>Bacillati</taxon>
        <taxon>Bacillota</taxon>
        <taxon>Bacilli</taxon>
        <taxon>Bacillales</taxon>
        <taxon>Paenibacillaceae</taxon>
        <taxon>Paenibacillus</taxon>
    </lineage>
</organism>
<dbReference type="Proteomes" id="UP000029734">
    <property type="component" value="Unassembled WGS sequence"/>
</dbReference>
<keyword evidence="3" id="KW-1185">Reference proteome</keyword>
<evidence type="ECO:0000313" key="2">
    <source>
        <dbReference type="EMBL" id="KGE18071.1"/>
    </source>
</evidence>
<keyword evidence="1" id="KW-0472">Membrane</keyword>
<feature type="transmembrane region" description="Helical" evidence="1">
    <location>
        <begin position="36"/>
        <end position="58"/>
    </location>
</feature>
<reference evidence="2 3" key="1">
    <citation type="submission" date="2014-08" db="EMBL/GenBank/DDBJ databases">
        <authorList>
            <person name="den Bakker H.C."/>
        </authorList>
    </citation>
    <scope>NUCLEOTIDE SEQUENCE [LARGE SCALE GENOMIC DNA]</scope>
    <source>
        <strain evidence="2 3">DSM 18334</strain>
    </source>
</reference>
<accession>A0A098M7R0</accession>
<name>A0A098M7R0_9BACL</name>
<gene>
    <name evidence="2" type="ORF">PWYN_26390</name>
</gene>
<proteinExistence type="predicted"/>
<feature type="transmembrane region" description="Helical" evidence="1">
    <location>
        <begin position="7"/>
        <end position="24"/>
    </location>
</feature>
<dbReference type="EMBL" id="JQCR01000003">
    <property type="protein sequence ID" value="KGE18071.1"/>
    <property type="molecule type" value="Genomic_DNA"/>
</dbReference>
<keyword evidence="1" id="KW-1133">Transmembrane helix</keyword>
<sequence>MKKTAPLLMMIPAYIVILFLVVFQNHSFSDFTKGSVIGIVIGLILATVFIILLQLCGIQLKQWKHKKFKDRLLRSK</sequence>